<accession>A0A0J9WS83</accession>
<organism evidence="2 3">
    <name type="scientific">Fusarium oxysporum f. sp. lycopersici (strain 4287 / CBS 123668 / FGSC 9935 / NRRL 34936)</name>
    <name type="common">Fusarium vascular wilt of tomato</name>
    <dbReference type="NCBI Taxonomy" id="426428"/>
    <lineage>
        <taxon>Eukaryota</taxon>
        <taxon>Fungi</taxon>
        <taxon>Dikarya</taxon>
        <taxon>Ascomycota</taxon>
        <taxon>Pezizomycotina</taxon>
        <taxon>Sordariomycetes</taxon>
        <taxon>Hypocreomycetidae</taxon>
        <taxon>Hypocreales</taxon>
        <taxon>Nectriaceae</taxon>
        <taxon>Fusarium</taxon>
        <taxon>Fusarium oxysporum species complex</taxon>
    </lineage>
</organism>
<dbReference type="KEGG" id="fox:FOXG_20941"/>
<dbReference type="RefSeq" id="XP_018251877.1">
    <property type="nucleotide sequence ID" value="XM_018401268.1"/>
</dbReference>
<name>A0A0J9WS83_FUSO4</name>
<feature type="region of interest" description="Disordered" evidence="1">
    <location>
        <begin position="1"/>
        <end position="31"/>
    </location>
</feature>
<dbReference type="EMBL" id="DS231713">
    <property type="protein sequence ID" value="KNB13832.1"/>
    <property type="molecule type" value="Genomic_DNA"/>
</dbReference>
<feature type="compositionally biased region" description="Polar residues" evidence="1">
    <location>
        <begin position="14"/>
        <end position="25"/>
    </location>
</feature>
<proteinExistence type="predicted"/>
<reference evidence="2" key="1">
    <citation type="submission" date="2007-04" db="EMBL/GenBank/DDBJ databases">
        <authorList>
            <consortium name="The Broad Institute Genome Sequencing Platform"/>
            <person name="Birren B."/>
            <person name="Lander E."/>
            <person name="Galagan J."/>
            <person name="Nusbaum C."/>
            <person name="Devon K."/>
            <person name="Ma L.-J."/>
            <person name="Jaffe D."/>
            <person name="Butler J."/>
            <person name="Alvarez P."/>
            <person name="Gnerre S."/>
            <person name="Grabherr M."/>
            <person name="Kleber M."/>
            <person name="Mauceli E."/>
            <person name="Brockman W."/>
            <person name="MacCallum I.A."/>
            <person name="Young S."/>
            <person name="LaButti K."/>
            <person name="DeCaprio D."/>
            <person name="Crawford M."/>
            <person name="Koehrsen M."/>
            <person name="Engels R."/>
            <person name="Montgomery P."/>
            <person name="Pearson M."/>
            <person name="Howarth C."/>
            <person name="Larson L."/>
            <person name="White J."/>
            <person name="O'Leary S."/>
            <person name="Kodira C."/>
            <person name="Zeng Q."/>
            <person name="Yandava C."/>
            <person name="Alvarado L."/>
            <person name="Kistler C."/>
            <person name="Shim W.-B."/>
            <person name="Kang S."/>
            <person name="Woloshuk C."/>
        </authorList>
    </citation>
    <scope>NUCLEOTIDE SEQUENCE</scope>
    <source>
        <strain evidence="2">4287</strain>
    </source>
</reference>
<evidence type="ECO:0000256" key="1">
    <source>
        <dbReference type="SAM" id="MobiDB-lite"/>
    </source>
</evidence>
<dbReference type="AlphaFoldDB" id="A0A0J9WS83"/>
<sequence>MYSSDDTCGRRTRQVSVSTIGQHSPTSKHRHGCYLRRKHEHVGYHSQRLDKFSYTSSDTFGDAISASLYQRCQISSNQHNHCQRRKQYRLSSLPNLCSQAAWHQ</sequence>
<dbReference type="GeneID" id="28961647"/>
<evidence type="ECO:0000313" key="3">
    <source>
        <dbReference type="Proteomes" id="UP000009097"/>
    </source>
</evidence>
<gene>
    <name evidence="2" type="ORF">FOXG_20941</name>
</gene>
<dbReference type="Proteomes" id="UP000009097">
    <property type="component" value="Unassembled WGS sequence"/>
</dbReference>
<reference evidence="2" key="2">
    <citation type="journal article" date="2010" name="Nature">
        <title>Comparative genomics reveals mobile pathogenicity chromosomes in Fusarium.</title>
        <authorList>
            <person name="Ma L.J."/>
            <person name="van der Does H.C."/>
            <person name="Borkovich K.A."/>
            <person name="Coleman J.J."/>
            <person name="Daboussi M.J."/>
            <person name="Di Pietro A."/>
            <person name="Dufresne M."/>
            <person name="Freitag M."/>
            <person name="Grabherr M."/>
            <person name="Henrissat B."/>
            <person name="Houterman P.M."/>
            <person name="Kang S."/>
            <person name="Shim W.B."/>
            <person name="Woloshuk C."/>
            <person name="Xie X."/>
            <person name="Xu J.R."/>
            <person name="Antoniw J."/>
            <person name="Baker S.E."/>
            <person name="Bluhm B.H."/>
            <person name="Breakspear A."/>
            <person name="Brown D.W."/>
            <person name="Butchko R.A."/>
            <person name="Chapman S."/>
            <person name="Coulson R."/>
            <person name="Coutinho P.M."/>
            <person name="Danchin E.G."/>
            <person name="Diener A."/>
            <person name="Gale L.R."/>
            <person name="Gardiner D.M."/>
            <person name="Goff S."/>
            <person name="Hammond-Kosack K.E."/>
            <person name="Hilburn K."/>
            <person name="Hua-Van A."/>
            <person name="Jonkers W."/>
            <person name="Kazan K."/>
            <person name="Kodira C.D."/>
            <person name="Koehrsen M."/>
            <person name="Kumar L."/>
            <person name="Lee Y.H."/>
            <person name="Li L."/>
            <person name="Manners J.M."/>
            <person name="Miranda-Saavedra D."/>
            <person name="Mukherjee M."/>
            <person name="Park G."/>
            <person name="Park J."/>
            <person name="Park S.Y."/>
            <person name="Proctor R.H."/>
            <person name="Regev A."/>
            <person name="Ruiz-Roldan M.C."/>
            <person name="Sain D."/>
            <person name="Sakthikumar S."/>
            <person name="Sykes S."/>
            <person name="Schwartz D.C."/>
            <person name="Turgeon B.G."/>
            <person name="Wapinski I."/>
            <person name="Yoder O."/>
            <person name="Young S."/>
            <person name="Zeng Q."/>
            <person name="Zhou S."/>
            <person name="Galagan J."/>
            <person name="Cuomo C.A."/>
            <person name="Kistler H.C."/>
            <person name="Rep M."/>
        </authorList>
    </citation>
    <scope>NUCLEOTIDE SEQUENCE [LARGE SCALE GENOMIC DNA]</scope>
    <source>
        <strain evidence="2">4287</strain>
    </source>
</reference>
<evidence type="ECO:0000313" key="2">
    <source>
        <dbReference type="EMBL" id="KNB13832.1"/>
    </source>
</evidence>
<protein>
    <submittedName>
        <fullName evidence="2">Uncharacterized protein</fullName>
    </submittedName>
</protein>
<dbReference type="VEuPathDB" id="FungiDB:FOXG_20941"/>